<dbReference type="Pfam" id="PF13639">
    <property type="entry name" value="zf-RING_2"/>
    <property type="match status" value="1"/>
</dbReference>
<feature type="domain" description="RING-type" evidence="6">
    <location>
        <begin position="17"/>
        <end position="55"/>
    </location>
</feature>
<evidence type="ECO:0000259" key="6">
    <source>
        <dbReference type="PROSITE" id="PS50089"/>
    </source>
</evidence>
<reference evidence="7 8" key="1">
    <citation type="submission" date="2024-01" db="EMBL/GenBank/DDBJ databases">
        <title>The genome of the rayed Mediterranean limpet Patella caerulea (Linnaeus, 1758).</title>
        <authorList>
            <person name="Anh-Thu Weber A."/>
            <person name="Halstead-Nussloch G."/>
        </authorList>
    </citation>
    <scope>NUCLEOTIDE SEQUENCE [LARGE SCALE GENOMIC DNA]</scope>
    <source>
        <strain evidence="7">AATW-2023a</strain>
        <tissue evidence="7">Whole specimen</tissue>
    </source>
</reference>
<name>A0AAN8JPQ9_PATCE</name>
<keyword evidence="5" id="KW-0175">Coiled coil</keyword>
<dbReference type="GO" id="GO:0061630">
    <property type="term" value="F:ubiquitin protein ligase activity"/>
    <property type="evidence" value="ECO:0007669"/>
    <property type="project" value="InterPro"/>
</dbReference>
<dbReference type="PANTHER" id="PTHR44080">
    <property type="entry name" value="E3 UBIQUITIN-PROTEIN LIGASE COP1"/>
    <property type="match status" value="1"/>
</dbReference>
<accession>A0AAN8JPQ9</accession>
<proteinExistence type="predicted"/>
<comment type="caution">
    <text evidence="7">The sequence shown here is derived from an EMBL/GenBank/DDBJ whole genome shotgun (WGS) entry which is preliminary data.</text>
</comment>
<feature type="coiled-coil region" evidence="5">
    <location>
        <begin position="164"/>
        <end position="198"/>
    </location>
</feature>
<protein>
    <recommendedName>
        <fullName evidence="6">RING-type domain-containing protein</fullName>
    </recommendedName>
</protein>
<evidence type="ECO:0000256" key="5">
    <source>
        <dbReference type="SAM" id="Coils"/>
    </source>
</evidence>
<dbReference type="GO" id="GO:0043161">
    <property type="term" value="P:proteasome-mediated ubiquitin-dependent protein catabolic process"/>
    <property type="evidence" value="ECO:0007669"/>
    <property type="project" value="TreeGrafter"/>
</dbReference>
<dbReference type="SMART" id="SM00184">
    <property type="entry name" value="RING"/>
    <property type="match status" value="1"/>
</dbReference>
<dbReference type="PROSITE" id="PS50089">
    <property type="entry name" value="ZF_RING_2"/>
    <property type="match status" value="1"/>
</dbReference>
<dbReference type="Proteomes" id="UP001347796">
    <property type="component" value="Unassembled WGS sequence"/>
</dbReference>
<keyword evidence="1" id="KW-0479">Metal-binding</keyword>
<keyword evidence="2 4" id="KW-0863">Zinc-finger</keyword>
<evidence type="ECO:0000256" key="2">
    <source>
        <dbReference type="ARBA" id="ARBA00022771"/>
    </source>
</evidence>
<dbReference type="EMBL" id="JAZGQO010000008">
    <property type="protein sequence ID" value="KAK6179225.1"/>
    <property type="molecule type" value="Genomic_DNA"/>
</dbReference>
<evidence type="ECO:0000313" key="7">
    <source>
        <dbReference type="EMBL" id="KAK6179225.1"/>
    </source>
</evidence>
<evidence type="ECO:0000256" key="1">
    <source>
        <dbReference type="ARBA" id="ARBA00022723"/>
    </source>
</evidence>
<dbReference type="AlphaFoldDB" id="A0AAN8JPQ9"/>
<evidence type="ECO:0000256" key="4">
    <source>
        <dbReference type="PROSITE-ProRule" id="PRU00175"/>
    </source>
</evidence>
<dbReference type="PANTHER" id="PTHR44080:SF1">
    <property type="entry name" value="E3 UBIQUITIN-PROTEIN LIGASE COP1"/>
    <property type="match status" value="1"/>
</dbReference>
<gene>
    <name evidence="7" type="ORF">SNE40_011634</name>
</gene>
<dbReference type="InterPro" id="IPR001841">
    <property type="entry name" value="Znf_RING"/>
</dbReference>
<dbReference type="InterPro" id="IPR013083">
    <property type="entry name" value="Znf_RING/FYVE/PHD"/>
</dbReference>
<dbReference type="Gene3D" id="3.30.40.10">
    <property type="entry name" value="Zinc/RING finger domain, C3HC4 (zinc finger)"/>
    <property type="match status" value="1"/>
</dbReference>
<evidence type="ECO:0000313" key="8">
    <source>
        <dbReference type="Proteomes" id="UP001347796"/>
    </source>
</evidence>
<dbReference type="InterPro" id="IPR042755">
    <property type="entry name" value="COP1"/>
</dbReference>
<dbReference type="InterPro" id="IPR017907">
    <property type="entry name" value="Znf_RING_CS"/>
</dbReference>
<dbReference type="GO" id="GO:0008270">
    <property type="term" value="F:zinc ion binding"/>
    <property type="evidence" value="ECO:0007669"/>
    <property type="project" value="UniProtKB-KW"/>
</dbReference>
<dbReference type="SUPFAM" id="SSF57850">
    <property type="entry name" value="RING/U-box"/>
    <property type="match status" value="1"/>
</dbReference>
<sequence length="396" mass="45661">MASNVLQVEVLEDYINCTICLNVMTKTITTSCCHRFCEKCIKEWVDRNSKCPCCNSTLNSKHLYSDRQYDSLIECIVKEKSRLQEAYFQKVCLSAGNNEACAGRNPITDSSCIENVLKKHLQKSLIEHGSYFQSLKTEFDVKRKLYEAQIRTSKDELMSKHACQSDLKEKIANLERNVVELQNEFENCQKLVAEAYDRYLTEHIPNLHILPISVSVYIIDKDLRLPDVILKPDTRLNEVQGVIRKILFERHHDEITEWTDEPVYIFSPLAKRSSGSVEYKKIIEEMKCGKEISGVSITSWTDRPVLTCQMKPGSEIVLYNCMKLDSDNPICYIHQHQPGSSTAVDYYKCQDCGFNWICKSCIKFCHKGHSTSVHVLQNKPTWACCYCPKKKKCLME</sequence>
<organism evidence="7 8">
    <name type="scientific">Patella caerulea</name>
    <name type="common">Rayed Mediterranean limpet</name>
    <dbReference type="NCBI Taxonomy" id="87958"/>
    <lineage>
        <taxon>Eukaryota</taxon>
        <taxon>Metazoa</taxon>
        <taxon>Spiralia</taxon>
        <taxon>Lophotrochozoa</taxon>
        <taxon>Mollusca</taxon>
        <taxon>Gastropoda</taxon>
        <taxon>Patellogastropoda</taxon>
        <taxon>Patelloidea</taxon>
        <taxon>Patellidae</taxon>
        <taxon>Patella</taxon>
    </lineage>
</organism>
<dbReference type="PROSITE" id="PS00518">
    <property type="entry name" value="ZF_RING_1"/>
    <property type="match status" value="1"/>
</dbReference>
<keyword evidence="3" id="KW-0862">Zinc</keyword>
<evidence type="ECO:0000256" key="3">
    <source>
        <dbReference type="ARBA" id="ARBA00022833"/>
    </source>
</evidence>
<keyword evidence="8" id="KW-1185">Reference proteome</keyword>